<keyword evidence="3" id="KW-1185">Reference proteome</keyword>
<organism evidence="2 3">
    <name type="scientific">Dryococelus australis</name>
    <dbReference type="NCBI Taxonomy" id="614101"/>
    <lineage>
        <taxon>Eukaryota</taxon>
        <taxon>Metazoa</taxon>
        <taxon>Ecdysozoa</taxon>
        <taxon>Arthropoda</taxon>
        <taxon>Hexapoda</taxon>
        <taxon>Insecta</taxon>
        <taxon>Pterygota</taxon>
        <taxon>Neoptera</taxon>
        <taxon>Polyneoptera</taxon>
        <taxon>Phasmatodea</taxon>
        <taxon>Verophasmatodea</taxon>
        <taxon>Anareolatae</taxon>
        <taxon>Phasmatidae</taxon>
        <taxon>Eurycanthinae</taxon>
        <taxon>Dryococelus</taxon>
    </lineage>
</organism>
<reference evidence="2 3" key="1">
    <citation type="submission" date="2023-02" db="EMBL/GenBank/DDBJ databases">
        <title>LHISI_Scaffold_Assembly.</title>
        <authorList>
            <person name="Stuart O.P."/>
            <person name="Cleave R."/>
            <person name="Magrath M.J.L."/>
            <person name="Mikheyev A.S."/>
        </authorList>
    </citation>
    <scope>NUCLEOTIDE SEQUENCE [LARGE SCALE GENOMIC DNA]</scope>
    <source>
        <strain evidence="2">Daus_M_001</strain>
        <tissue evidence="2">Leg muscle</tissue>
    </source>
</reference>
<accession>A0ABQ9HD44</accession>
<dbReference type="EMBL" id="JARBHB010000006">
    <property type="protein sequence ID" value="KAJ8882200.1"/>
    <property type="molecule type" value="Genomic_DNA"/>
</dbReference>
<feature type="region of interest" description="Disordered" evidence="1">
    <location>
        <begin position="382"/>
        <end position="401"/>
    </location>
</feature>
<comment type="caution">
    <text evidence="2">The sequence shown here is derived from an EMBL/GenBank/DDBJ whole genome shotgun (WGS) entry which is preliminary data.</text>
</comment>
<evidence type="ECO:0000313" key="2">
    <source>
        <dbReference type="EMBL" id="KAJ8882200.1"/>
    </source>
</evidence>
<proteinExistence type="predicted"/>
<gene>
    <name evidence="2" type="ORF">PR048_018688</name>
</gene>
<feature type="region of interest" description="Disordered" evidence="1">
    <location>
        <begin position="1"/>
        <end position="28"/>
    </location>
</feature>
<evidence type="ECO:0000313" key="3">
    <source>
        <dbReference type="Proteomes" id="UP001159363"/>
    </source>
</evidence>
<protein>
    <submittedName>
        <fullName evidence="2">Uncharacterized protein</fullName>
    </submittedName>
</protein>
<dbReference type="Proteomes" id="UP001159363">
    <property type="component" value="Chromosome 5"/>
</dbReference>
<feature type="compositionally biased region" description="Polar residues" evidence="1">
    <location>
        <begin position="384"/>
        <end position="393"/>
    </location>
</feature>
<sequence>MEQCWNKWAGQTGDPRENPTTSGIVRNDWKPTKIDNKTMNVGRRFRKAIVPGPGDVPIQINGIERRLEFGGTSTHIIDVQCSSPGFDAGSPGLQSDVRVSISLGRLVATAQNPPLLRKEKHVFGFLDAVPSSGVESLFQFIPETSDEIEVSALDWPVIFRKPIVHKLHMNSQPKWHATWTELELAGQRHLPPRFSIAKIRGWSSWVLNPVYLGGGEQSNRLATGSRNVLVANEQTARARSLGHSQSWEVVVVGQTNTACHFPPSLRYSNPYPTLPALRLACHARADSNGSHYPPHSSSPNLCESSRHSGTLLYTARSIQYTALHGIVERLRPDEVRVRRPALSTADGSSGPGGPLGYNHSCLTCDSNLQTGRGKREIPEKTLRPTASSGTIPTCENPVTRPGIEPGNPLARVMGRQASPPGSADGCGCATPGAARGQAGSRSRSRERDFLVYIWSHNWLSCTKKTLVIVIACSSKALPTAECLPFVAFPTAECLPFVALPTAECLPFVALPTAECLPFARMLDSHQRELGSIPGCVTSDFRMWEPRWTMLLVGGFSRLADSKHAGGMGNELEERKHFGWRGLKQRAASNDQLPIPHAPPPNSFRARLFLRESAGTQVLKRKASWTKDPPTGDLRVVRGTNEYLGFLRVTHYVTMNCDYVRLPFDLDDHGAATCLIENWLSPMPIL</sequence>
<evidence type="ECO:0000256" key="1">
    <source>
        <dbReference type="SAM" id="MobiDB-lite"/>
    </source>
</evidence>
<name>A0ABQ9HD44_9NEOP</name>